<dbReference type="EMBL" id="BAAALT010000011">
    <property type="protein sequence ID" value="GAA1786815.1"/>
    <property type="molecule type" value="Genomic_DNA"/>
</dbReference>
<dbReference type="RefSeq" id="WP_344125977.1">
    <property type="nucleotide sequence ID" value="NZ_BAAALT010000011.1"/>
</dbReference>
<proteinExistence type="predicted"/>
<evidence type="ECO:0000313" key="2">
    <source>
        <dbReference type="Proteomes" id="UP001500218"/>
    </source>
</evidence>
<protein>
    <submittedName>
        <fullName evidence="1">Uncharacterized protein</fullName>
    </submittedName>
</protein>
<name>A0ABP4XKR0_9ACTN</name>
<dbReference type="Proteomes" id="UP001500218">
    <property type="component" value="Unassembled WGS sequence"/>
</dbReference>
<comment type="caution">
    <text evidence="1">The sequence shown here is derived from an EMBL/GenBank/DDBJ whole genome shotgun (WGS) entry which is preliminary data.</text>
</comment>
<accession>A0ABP4XKR0</accession>
<reference evidence="2" key="1">
    <citation type="journal article" date="2019" name="Int. J. Syst. Evol. Microbiol.">
        <title>The Global Catalogue of Microorganisms (GCM) 10K type strain sequencing project: providing services to taxonomists for standard genome sequencing and annotation.</title>
        <authorList>
            <consortium name="The Broad Institute Genomics Platform"/>
            <consortium name="The Broad Institute Genome Sequencing Center for Infectious Disease"/>
            <person name="Wu L."/>
            <person name="Ma J."/>
        </authorList>
    </citation>
    <scope>NUCLEOTIDE SEQUENCE [LARGE SCALE GENOMIC DNA]</scope>
    <source>
        <strain evidence="2">JCM 13250</strain>
    </source>
</reference>
<evidence type="ECO:0000313" key="1">
    <source>
        <dbReference type="EMBL" id="GAA1786815.1"/>
    </source>
</evidence>
<sequence>MSGDVKHDWDVPPPDHLNDARLPVANIDINLDDVGGFGKALHNELERNLRPNAAAIARECEDDAINFGVRMTTPAIRDMRVRYQDSLAQTLQNVRNFVMASQVLIAAAEKIVSEYGAADGMSGDTANKILSDALGHPGALPNSDNAEAALSFVTDVPTHFGPRTDAP</sequence>
<gene>
    <name evidence="1" type="ORF">GCM10009682_06160</name>
</gene>
<organism evidence="1 2">
    <name type="scientific">Luedemannella flava</name>
    <dbReference type="NCBI Taxonomy" id="349316"/>
    <lineage>
        <taxon>Bacteria</taxon>
        <taxon>Bacillati</taxon>
        <taxon>Actinomycetota</taxon>
        <taxon>Actinomycetes</taxon>
        <taxon>Micromonosporales</taxon>
        <taxon>Micromonosporaceae</taxon>
        <taxon>Luedemannella</taxon>
    </lineage>
</organism>
<keyword evidence="2" id="KW-1185">Reference proteome</keyword>